<dbReference type="PANTHER" id="PTHR23407:SF1">
    <property type="entry name" value="5-FORMYLTETRAHYDROFOLATE CYCLO-LIGASE"/>
    <property type="match status" value="1"/>
</dbReference>
<dbReference type="GO" id="GO:0005524">
    <property type="term" value="F:ATP binding"/>
    <property type="evidence" value="ECO:0007669"/>
    <property type="project" value="UniProtKB-KW"/>
</dbReference>
<comment type="cofactor">
    <cofactor evidence="6">
        <name>Mg(2+)</name>
        <dbReference type="ChEBI" id="CHEBI:18420"/>
    </cofactor>
</comment>
<dbReference type="EMBL" id="LJIJ01000059">
    <property type="protein sequence ID" value="ODN03941.1"/>
    <property type="molecule type" value="Genomic_DNA"/>
</dbReference>
<dbReference type="AlphaFoldDB" id="A0A1D2NFB2"/>
<evidence type="ECO:0000256" key="5">
    <source>
        <dbReference type="ARBA" id="ARBA00038966"/>
    </source>
</evidence>
<keyword evidence="2 6" id="KW-0547">Nucleotide-binding</keyword>
<dbReference type="GO" id="GO:0030272">
    <property type="term" value="F:5-formyltetrahydrofolate cyclo-ligase activity"/>
    <property type="evidence" value="ECO:0007669"/>
    <property type="project" value="UniProtKB-EC"/>
</dbReference>
<evidence type="ECO:0000256" key="1">
    <source>
        <dbReference type="ARBA" id="ARBA00010638"/>
    </source>
</evidence>
<comment type="similarity">
    <text evidence="1 6">Belongs to the 5-formyltetrahydrofolate cyclo-ligase family.</text>
</comment>
<reference evidence="8 9" key="1">
    <citation type="journal article" date="2016" name="Genome Biol. Evol.">
        <title>Gene Family Evolution Reflects Adaptation to Soil Environmental Stressors in the Genome of the Collembolan Orchesella cincta.</title>
        <authorList>
            <person name="Faddeeva-Vakhrusheva A."/>
            <person name="Derks M.F."/>
            <person name="Anvar S.Y."/>
            <person name="Agamennone V."/>
            <person name="Suring W."/>
            <person name="Smit S."/>
            <person name="van Straalen N.M."/>
            <person name="Roelofs D."/>
        </authorList>
    </citation>
    <scope>NUCLEOTIDE SEQUENCE [LARGE SCALE GENOMIC DNA]</scope>
    <source>
        <tissue evidence="8">Mixed pool</tissue>
    </source>
</reference>
<evidence type="ECO:0000256" key="6">
    <source>
        <dbReference type="RuleBase" id="RU361279"/>
    </source>
</evidence>
<comment type="catalytic activity">
    <reaction evidence="4 6">
        <text>(6S)-5-formyl-5,6,7,8-tetrahydrofolate + ATP = (6R)-5,10-methenyltetrahydrofolate + ADP + phosphate</text>
        <dbReference type="Rhea" id="RHEA:10488"/>
        <dbReference type="ChEBI" id="CHEBI:30616"/>
        <dbReference type="ChEBI" id="CHEBI:43474"/>
        <dbReference type="ChEBI" id="CHEBI:57455"/>
        <dbReference type="ChEBI" id="CHEBI:57457"/>
        <dbReference type="ChEBI" id="CHEBI:456216"/>
        <dbReference type="EC" id="6.3.3.2"/>
    </reaction>
</comment>
<dbReference type="OrthoDB" id="2015992at2759"/>
<name>A0A1D2NFB2_ORCCI</name>
<keyword evidence="7" id="KW-1133">Transmembrane helix</keyword>
<evidence type="ECO:0000256" key="3">
    <source>
        <dbReference type="ARBA" id="ARBA00022840"/>
    </source>
</evidence>
<gene>
    <name evidence="8" type="ORF">Ocin01_02743</name>
</gene>
<dbReference type="SUPFAM" id="SSF100950">
    <property type="entry name" value="NagB/RpiA/CoA transferase-like"/>
    <property type="match status" value="1"/>
</dbReference>
<evidence type="ECO:0000256" key="4">
    <source>
        <dbReference type="ARBA" id="ARBA00036539"/>
    </source>
</evidence>
<evidence type="ECO:0000313" key="8">
    <source>
        <dbReference type="EMBL" id="ODN03941.1"/>
    </source>
</evidence>
<evidence type="ECO:0000256" key="7">
    <source>
        <dbReference type="SAM" id="Phobius"/>
    </source>
</evidence>
<dbReference type="OMA" id="STIYPCQ"/>
<protein>
    <recommendedName>
        <fullName evidence="5 6">5-formyltetrahydrofolate cyclo-ligase</fullName>
        <ecNumber evidence="5 6">6.3.3.2</ecNumber>
    </recommendedName>
</protein>
<keyword evidence="9" id="KW-1185">Reference proteome</keyword>
<dbReference type="EC" id="6.3.3.2" evidence="5 6"/>
<proteinExistence type="inferred from homology"/>
<dbReference type="NCBIfam" id="TIGR02727">
    <property type="entry name" value="MTHFS_bact"/>
    <property type="match status" value="1"/>
</dbReference>
<evidence type="ECO:0000313" key="9">
    <source>
        <dbReference type="Proteomes" id="UP000094527"/>
    </source>
</evidence>
<comment type="caution">
    <text evidence="8">The sequence shown here is derived from an EMBL/GenBank/DDBJ whole genome shotgun (WGS) entry which is preliminary data.</text>
</comment>
<organism evidence="8 9">
    <name type="scientific">Orchesella cincta</name>
    <name type="common">Springtail</name>
    <name type="synonym">Podura cincta</name>
    <dbReference type="NCBI Taxonomy" id="48709"/>
    <lineage>
        <taxon>Eukaryota</taxon>
        <taxon>Metazoa</taxon>
        <taxon>Ecdysozoa</taxon>
        <taxon>Arthropoda</taxon>
        <taxon>Hexapoda</taxon>
        <taxon>Collembola</taxon>
        <taxon>Entomobryomorpha</taxon>
        <taxon>Entomobryoidea</taxon>
        <taxon>Orchesellidae</taxon>
        <taxon>Orchesellinae</taxon>
        <taxon>Orchesella</taxon>
    </lineage>
</organism>
<dbReference type="Proteomes" id="UP000094527">
    <property type="component" value="Unassembled WGS sequence"/>
</dbReference>
<keyword evidence="6" id="KW-0479">Metal-binding</keyword>
<feature type="transmembrane region" description="Helical" evidence="7">
    <location>
        <begin position="12"/>
        <end position="30"/>
    </location>
</feature>
<dbReference type="InterPro" id="IPR024185">
    <property type="entry name" value="FTHF_cligase-like_sf"/>
</dbReference>
<dbReference type="GO" id="GO:0035999">
    <property type="term" value="P:tetrahydrofolate interconversion"/>
    <property type="evidence" value="ECO:0007669"/>
    <property type="project" value="TreeGrafter"/>
</dbReference>
<evidence type="ECO:0000256" key="2">
    <source>
        <dbReference type="ARBA" id="ARBA00022741"/>
    </source>
</evidence>
<keyword evidence="6" id="KW-0460">Magnesium</keyword>
<keyword evidence="7" id="KW-0472">Membrane</keyword>
<dbReference type="GO" id="GO:0005739">
    <property type="term" value="C:mitochondrion"/>
    <property type="evidence" value="ECO:0007669"/>
    <property type="project" value="TreeGrafter"/>
</dbReference>
<keyword evidence="3 6" id="KW-0067">ATP-binding</keyword>
<keyword evidence="7" id="KW-0812">Transmembrane</keyword>
<dbReference type="InterPro" id="IPR002698">
    <property type="entry name" value="FTHF_cligase"/>
</dbReference>
<dbReference type="GO" id="GO:0009396">
    <property type="term" value="P:folic acid-containing compound biosynthetic process"/>
    <property type="evidence" value="ECO:0007669"/>
    <property type="project" value="TreeGrafter"/>
</dbReference>
<accession>A0A1D2NFB2</accession>
<dbReference type="PANTHER" id="PTHR23407">
    <property type="entry name" value="ATPASE INHIBITOR/5-FORMYLTETRAHYDROFOLATE CYCLO-LIGASE"/>
    <property type="match status" value="1"/>
</dbReference>
<dbReference type="Pfam" id="PF01812">
    <property type="entry name" value="5-FTHF_cyc-lig"/>
    <property type="match status" value="1"/>
</dbReference>
<dbReference type="Gene3D" id="3.40.50.10420">
    <property type="entry name" value="NagB/RpiA/CoA transferase-like"/>
    <property type="match status" value="1"/>
</dbReference>
<keyword evidence="8" id="KW-0436">Ligase</keyword>
<sequence length="235" mass="26859">MNDNESMNFRVHLFTLFFAVHINALLFYLIQSFVKLSKYIMAGIITKSALRQQLKQKLANMSSEDRHRQSSIITKKVLASSIYQQSQRVCLYLSMDEEVSTHDILLDVFSSGKQCFIPRYTAASMEMLRIKSLEDYDSLPKTKWNIKQPETSEGREEALASGGLDLILVPGLAFTQKGHRLGRGKGYYDTYLEKCKSNKLQSLVTIGLAFEEQVVDFIPTHEHDVSVDYVFDSHN</sequence>
<dbReference type="STRING" id="48709.A0A1D2NFB2"/>
<dbReference type="GO" id="GO:0046872">
    <property type="term" value="F:metal ion binding"/>
    <property type="evidence" value="ECO:0007669"/>
    <property type="project" value="UniProtKB-KW"/>
</dbReference>
<dbReference type="InterPro" id="IPR037171">
    <property type="entry name" value="NagB/RpiA_transferase-like"/>
</dbReference>
<dbReference type="FunFam" id="3.40.50.10420:FF:000007">
    <property type="entry name" value="5-formyltetrahydrofolate cyclo-ligase"/>
    <property type="match status" value="1"/>
</dbReference>